<keyword evidence="8" id="KW-1185">Reference proteome</keyword>
<dbReference type="GeneID" id="54566839"/>
<dbReference type="SMART" id="SM00184">
    <property type="entry name" value="RING"/>
    <property type="match status" value="1"/>
</dbReference>
<dbReference type="InterPro" id="IPR013083">
    <property type="entry name" value="Znf_RING/FYVE/PHD"/>
</dbReference>
<dbReference type="Pfam" id="PF00097">
    <property type="entry name" value="zf-C3HC4"/>
    <property type="match status" value="1"/>
</dbReference>
<dbReference type="GO" id="GO:0008270">
    <property type="term" value="F:zinc ion binding"/>
    <property type="evidence" value="ECO:0007669"/>
    <property type="project" value="UniProtKB-KW"/>
</dbReference>
<keyword evidence="3" id="KW-0862">Zinc</keyword>
<keyword evidence="1" id="KW-0479">Metal-binding</keyword>
<reference evidence="7" key="1">
    <citation type="journal article" date="2020" name="Stud. Mycol.">
        <title>101 Dothideomycetes genomes: a test case for predicting lifestyles and emergence of pathogens.</title>
        <authorList>
            <person name="Haridas S."/>
            <person name="Albert R."/>
            <person name="Binder M."/>
            <person name="Bloem J."/>
            <person name="Labutti K."/>
            <person name="Salamov A."/>
            <person name="Andreopoulos B."/>
            <person name="Baker S."/>
            <person name="Barry K."/>
            <person name="Bills G."/>
            <person name="Bluhm B."/>
            <person name="Cannon C."/>
            <person name="Castanera R."/>
            <person name="Culley D."/>
            <person name="Daum C."/>
            <person name="Ezra D."/>
            <person name="Gonzalez J."/>
            <person name="Henrissat B."/>
            <person name="Kuo A."/>
            <person name="Liang C."/>
            <person name="Lipzen A."/>
            <person name="Lutzoni F."/>
            <person name="Magnuson J."/>
            <person name="Mondo S."/>
            <person name="Nolan M."/>
            <person name="Ohm R."/>
            <person name="Pangilinan J."/>
            <person name="Park H.-J."/>
            <person name="Ramirez L."/>
            <person name="Alfaro M."/>
            <person name="Sun H."/>
            <person name="Tritt A."/>
            <person name="Yoshinaga Y."/>
            <person name="Zwiers L.-H."/>
            <person name="Turgeon B."/>
            <person name="Goodwin S."/>
            <person name="Spatafora J."/>
            <person name="Crous P."/>
            <person name="Grigoriev I."/>
        </authorList>
    </citation>
    <scope>NUCLEOTIDE SEQUENCE</scope>
    <source>
        <strain evidence="7">ATCC 36951</strain>
    </source>
</reference>
<dbReference type="RefSeq" id="XP_033664637.1">
    <property type="nucleotide sequence ID" value="XM_033813567.1"/>
</dbReference>
<sequence>MSSQTANPWTTHLVSVNLFGLSHQQRTCPICHLNFVDPVVLPCHSNHQYCRSCIVTWLNETESNASCPICRAAFVASVEAPDLNHLQQVQLALQISSLQLPKDREAPTWMDTFGLELLTPGLDFFSNGQIFDTATLAARYLAQAIAPSNSVSNESSKGVGCFDADKLLVHLLVMAKLLKAHAAVQRNGFTPSDTSEWTLIVTKIGRSISSHHGKVRDITTFQRRLQRKIDFDKSTRGLDFLVEPWTRACVDQLLDYVFFVAREEAKNRNIQGLSHKVKKKVAKAAHHGAAAVDGSHLTVGKERRQKRLGPLPTYLPRAVSQSGQGSLAFPGRASPLTTPMFCANYNDAEPSP</sequence>
<evidence type="ECO:0000313" key="7">
    <source>
        <dbReference type="EMBL" id="KAF2163748.1"/>
    </source>
</evidence>
<keyword evidence="2 4" id="KW-0863">Zinc-finger</keyword>
<evidence type="ECO:0000256" key="1">
    <source>
        <dbReference type="ARBA" id="ARBA00022723"/>
    </source>
</evidence>
<evidence type="ECO:0000256" key="5">
    <source>
        <dbReference type="SAM" id="MobiDB-lite"/>
    </source>
</evidence>
<dbReference type="AlphaFoldDB" id="A0A6A6CC07"/>
<dbReference type="InterPro" id="IPR018957">
    <property type="entry name" value="Znf_C3HC4_RING-type"/>
</dbReference>
<dbReference type="Proteomes" id="UP000799537">
    <property type="component" value="Unassembled WGS sequence"/>
</dbReference>
<dbReference type="Gene3D" id="3.30.40.10">
    <property type="entry name" value="Zinc/RING finger domain, C3HC4 (zinc finger)"/>
    <property type="match status" value="1"/>
</dbReference>
<evidence type="ECO:0000256" key="3">
    <source>
        <dbReference type="ARBA" id="ARBA00022833"/>
    </source>
</evidence>
<evidence type="ECO:0000313" key="8">
    <source>
        <dbReference type="Proteomes" id="UP000799537"/>
    </source>
</evidence>
<organism evidence="7 8">
    <name type="scientific">Zasmidium cellare ATCC 36951</name>
    <dbReference type="NCBI Taxonomy" id="1080233"/>
    <lineage>
        <taxon>Eukaryota</taxon>
        <taxon>Fungi</taxon>
        <taxon>Dikarya</taxon>
        <taxon>Ascomycota</taxon>
        <taxon>Pezizomycotina</taxon>
        <taxon>Dothideomycetes</taxon>
        <taxon>Dothideomycetidae</taxon>
        <taxon>Mycosphaerellales</taxon>
        <taxon>Mycosphaerellaceae</taxon>
        <taxon>Zasmidium</taxon>
    </lineage>
</organism>
<evidence type="ECO:0000256" key="4">
    <source>
        <dbReference type="PROSITE-ProRule" id="PRU00175"/>
    </source>
</evidence>
<feature type="region of interest" description="Disordered" evidence="5">
    <location>
        <begin position="292"/>
        <end position="313"/>
    </location>
</feature>
<accession>A0A6A6CC07</accession>
<feature type="domain" description="RING-type" evidence="6">
    <location>
        <begin position="28"/>
        <end position="71"/>
    </location>
</feature>
<name>A0A6A6CC07_ZASCE</name>
<evidence type="ECO:0000259" key="6">
    <source>
        <dbReference type="PROSITE" id="PS50089"/>
    </source>
</evidence>
<gene>
    <name evidence="7" type="ORF">M409DRAFT_57238</name>
</gene>
<dbReference type="EMBL" id="ML993607">
    <property type="protein sequence ID" value="KAF2163748.1"/>
    <property type="molecule type" value="Genomic_DNA"/>
</dbReference>
<dbReference type="OrthoDB" id="1630758at2759"/>
<evidence type="ECO:0000256" key="2">
    <source>
        <dbReference type="ARBA" id="ARBA00022771"/>
    </source>
</evidence>
<proteinExistence type="predicted"/>
<dbReference type="PROSITE" id="PS50089">
    <property type="entry name" value="ZF_RING_2"/>
    <property type="match status" value="1"/>
</dbReference>
<protein>
    <recommendedName>
        <fullName evidence="6">RING-type domain-containing protein</fullName>
    </recommendedName>
</protein>
<dbReference type="InterPro" id="IPR001841">
    <property type="entry name" value="Znf_RING"/>
</dbReference>
<dbReference type="SUPFAM" id="SSF57850">
    <property type="entry name" value="RING/U-box"/>
    <property type="match status" value="1"/>
</dbReference>